<dbReference type="AlphaFoldDB" id="A0A4P7L5A5"/>
<evidence type="ECO:0000313" key="2">
    <source>
        <dbReference type="Proteomes" id="UP000295134"/>
    </source>
</evidence>
<dbReference type="Gene3D" id="3.90.1340.10">
    <property type="entry name" value="Phage tail collar domain"/>
    <property type="match status" value="1"/>
</dbReference>
<dbReference type="InterPro" id="IPR037053">
    <property type="entry name" value="Phage_tail_collar_dom_sf"/>
</dbReference>
<dbReference type="RefSeq" id="WP_246067555.1">
    <property type="nucleotide sequence ID" value="NZ_CP038617.1"/>
</dbReference>
<accession>A0A4P7L5A5</accession>
<dbReference type="PANTHER" id="PTHR35191">
    <property type="entry name" value="PROPHAGE SIDE TAIL FIBER PROTEIN HOMOLOG STFQ-RELATED"/>
    <property type="match status" value="1"/>
</dbReference>
<gene>
    <name evidence="1" type="ORF">ArsFIN_48010</name>
</gene>
<protein>
    <submittedName>
        <fullName evidence="1">Phage Tail Collar Domain protein</fullName>
    </submittedName>
</protein>
<evidence type="ECO:0000313" key="1">
    <source>
        <dbReference type="EMBL" id="QBY46190.1"/>
    </source>
</evidence>
<dbReference type="Proteomes" id="UP000295134">
    <property type="component" value="Plasmid pArsFIN5"/>
</dbReference>
<dbReference type="GeneID" id="39751371"/>
<geneLocation type="plasmid" evidence="2">
    <name>parsfin5</name>
</geneLocation>
<proteinExistence type="predicted"/>
<dbReference type="Pfam" id="PF07484">
    <property type="entry name" value="Collar"/>
    <property type="match status" value="1"/>
</dbReference>
<dbReference type="PANTHER" id="PTHR35191:SF1">
    <property type="entry name" value="PROPHAGE SIDE TAIL FIBER PROTEIN HOMOLOG STFQ-RELATED"/>
    <property type="match status" value="1"/>
</dbReference>
<sequence length="343" mass="37768">MKIDRPNIDIQPFAGSSKTEERTAFGSKEITDNLEKNLNADFARGWGIVPVSELPTMQDFNAVGFTISSLVTHLYQNGIAEYAEKQIYNKGAVCLSDGNIYLSKTENNAGNPLTDSTQWQSLKDAILGANIVQQTGNATDKVTSQKLVTDALNGKQPKGDYATKTELTQGLNTKLNKNENGKDIPDKEDFIRNLGLAEGSALPVGVPVPWSREEPPAGWLKCNGARFTATQYPKLAIAYPDLRLPDLRGEFIRGWDDGRGVNPGRQLLSSEVQSIQRHIHNTEIKTNGTSVQKPGNKYNVTLHAGQTGELDNYAWMKTTDILDTASDETRPRNIAFNYIVRAV</sequence>
<organism evidence="1 2">
    <name type="scientific">Arsenophonus nasoniae</name>
    <name type="common">son-killer infecting Nasonia vitripennis</name>
    <dbReference type="NCBI Taxonomy" id="638"/>
    <lineage>
        <taxon>Bacteria</taxon>
        <taxon>Pseudomonadati</taxon>
        <taxon>Pseudomonadota</taxon>
        <taxon>Gammaproteobacteria</taxon>
        <taxon>Enterobacterales</taxon>
        <taxon>Morganellaceae</taxon>
        <taxon>Arsenophonus</taxon>
    </lineage>
</organism>
<dbReference type="InterPro" id="IPR051934">
    <property type="entry name" value="Phage_Tail_Fiber_Structural"/>
</dbReference>
<dbReference type="KEGG" id="ans:ArsFIN_48010"/>
<dbReference type="InterPro" id="IPR011083">
    <property type="entry name" value="Phage_tail_collar_dom"/>
</dbReference>
<name>A0A4P7L5A5_9GAMM</name>
<reference evidence="1 2" key="1">
    <citation type="submission" date="2019-03" db="EMBL/GenBank/DDBJ databases">
        <title>Long-read sequencing reveals hyperdense prophage content in a complex bacterial symbiont genome.</title>
        <authorList>
            <person name="Frost C.L."/>
            <person name="Siozios S."/>
            <person name="Nadal-Jimenez P."/>
            <person name="Brockhurst M.A."/>
            <person name="King K.C."/>
            <person name="Darby A.C."/>
            <person name="Hurst G.D.D."/>
        </authorList>
    </citation>
    <scope>NUCLEOTIDE SEQUENCE [LARGE SCALE GENOMIC DNA]</scope>
    <source>
        <strain evidence="1 2">FIN</strain>
        <plasmid evidence="2">parsfin5</plasmid>
    </source>
</reference>
<dbReference type="SUPFAM" id="SSF88874">
    <property type="entry name" value="Receptor-binding domain of short tail fibre protein gp12"/>
    <property type="match status" value="1"/>
</dbReference>
<dbReference type="EMBL" id="CP038617">
    <property type="protein sequence ID" value="QBY46190.1"/>
    <property type="molecule type" value="Genomic_DNA"/>
</dbReference>
<keyword evidence="1" id="KW-0614">Plasmid</keyword>